<evidence type="ECO:0000313" key="14">
    <source>
        <dbReference type="EMBL" id="KAK9157313.1"/>
    </source>
</evidence>
<keyword evidence="9" id="KW-0472">Membrane</keyword>
<evidence type="ECO:0000256" key="1">
    <source>
        <dbReference type="ARBA" id="ARBA00004606"/>
    </source>
</evidence>
<evidence type="ECO:0000256" key="9">
    <source>
        <dbReference type="ARBA" id="ARBA00023136"/>
    </source>
</evidence>
<comment type="similarity">
    <text evidence="3">Belongs to the glycosyltransferase GT106 family.</text>
</comment>
<dbReference type="Pfam" id="PF10250">
    <property type="entry name" value="O-FucT"/>
    <property type="match status" value="1"/>
</dbReference>
<evidence type="ECO:0000256" key="12">
    <source>
        <dbReference type="ARBA" id="ARBA00023277"/>
    </source>
</evidence>
<sequence length="152" mass="17209">MSKCICRLLKTLGAPRNARIYYAGGEPFGGTEALEPLKREFPNMITKEALAKGGELDPYANRPSALAEIDYIVSLSSDVFMPSHDGNMGRVMQGQGTYSGHKKFIMPNKRAMLPFFENKSLPEEEFGKIMKQLHKTSMKPPRFRNTREFMML</sequence>
<proteinExistence type="inferred from homology"/>
<keyword evidence="12" id="KW-0119">Carbohydrate metabolism</keyword>
<name>A0AAP0PUW6_9MAGN</name>
<dbReference type="GO" id="GO:0016757">
    <property type="term" value="F:glycosyltransferase activity"/>
    <property type="evidence" value="ECO:0007669"/>
    <property type="project" value="UniProtKB-KW"/>
</dbReference>
<keyword evidence="4" id="KW-0328">Glycosyltransferase</keyword>
<evidence type="ECO:0000256" key="7">
    <source>
        <dbReference type="ARBA" id="ARBA00022968"/>
    </source>
</evidence>
<keyword evidence="8" id="KW-1133">Transmembrane helix</keyword>
<evidence type="ECO:0000313" key="15">
    <source>
        <dbReference type="Proteomes" id="UP001419268"/>
    </source>
</evidence>
<keyword evidence="7" id="KW-0735">Signal-anchor</keyword>
<accession>A0AAP0PUW6</accession>
<organism evidence="14 15">
    <name type="scientific">Stephania cephalantha</name>
    <dbReference type="NCBI Taxonomy" id="152367"/>
    <lineage>
        <taxon>Eukaryota</taxon>
        <taxon>Viridiplantae</taxon>
        <taxon>Streptophyta</taxon>
        <taxon>Embryophyta</taxon>
        <taxon>Tracheophyta</taxon>
        <taxon>Spermatophyta</taxon>
        <taxon>Magnoliopsida</taxon>
        <taxon>Ranunculales</taxon>
        <taxon>Menispermaceae</taxon>
        <taxon>Menispermoideae</taxon>
        <taxon>Cissampelideae</taxon>
        <taxon>Stephania</taxon>
    </lineage>
</organism>
<evidence type="ECO:0000256" key="3">
    <source>
        <dbReference type="ARBA" id="ARBA00007737"/>
    </source>
</evidence>
<keyword evidence="15" id="KW-1185">Reference proteome</keyword>
<dbReference type="GO" id="GO:0006004">
    <property type="term" value="P:fucose metabolic process"/>
    <property type="evidence" value="ECO:0007669"/>
    <property type="project" value="UniProtKB-KW"/>
</dbReference>
<evidence type="ECO:0000256" key="10">
    <source>
        <dbReference type="ARBA" id="ARBA00023180"/>
    </source>
</evidence>
<keyword evidence="11" id="KW-0294">Fucose metabolism</keyword>
<dbReference type="PANTHER" id="PTHR31741:SF63">
    <property type="entry name" value="O-FUCOSYLTRANSFERASE 37"/>
    <property type="match status" value="1"/>
</dbReference>
<dbReference type="InterPro" id="IPR019378">
    <property type="entry name" value="GDP-Fuc_O-FucTrfase"/>
</dbReference>
<comment type="pathway">
    <text evidence="2">Glycan metabolism.</text>
</comment>
<evidence type="ECO:0000256" key="4">
    <source>
        <dbReference type="ARBA" id="ARBA00022676"/>
    </source>
</evidence>
<evidence type="ECO:0000256" key="6">
    <source>
        <dbReference type="ARBA" id="ARBA00022692"/>
    </source>
</evidence>
<keyword evidence="5" id="KW-0808">Transferase</keyword>
<gene>
    <name evidence="14" type="ORF">Scep_003887</name>
</gene>
<comment type="caution">
    <text evidence="14">The sequence shown here is derived from an EMBL/GenBank/DDBJ whole genome shotgun (WGS) entry which is preliminary data.</text>
</comment>
<evidence type="ECO:0000256" key="2">
    <source>
        <dbReference type="ARBA" id="ARBA00004881"/>
    </source>
</evidence>
<dbReference type="Proteomes" id="UP001419268">
    <property type="component" value="Unassembled WGS sequence"/>
</dbReference>
<keyword evidence="10" id="KW-0325">Glycoprotein</keyword>
<comment type="subcellular location">
    <subcellularLocation>
        <location evidence="1">Membrane</location>
        <topology evidence="1">Single-pass type II membrane protein</topology>
    </subcellularLocation>
</comment>
<evidence type="ECO:0000256" key="8">
    <source>
        <dbReference type="ARBA" id="ARBA00022989"/>
    </source>
</evidence>
<dbReference type="GO" id="GO:0016020">
    <property type="term" value="C:membrane"/>
    <property type="evidence" value="ECO:0007669"/>
    <property type="project" value="UniProtKB-SubCell"/>
</dbReference>
<evidence type="ECO:0000256" key="11">
    <source>
        <dbReference type="ARBA" id="ARBA00023253"/>
    </source>
</evidence>
<protein>
    <recommendedName>
        <fullName evidence="13">O-fucosyltransferase family protein</fullName>
    </recommendedName>
</protein>
<dbReference type="EMBL" id="JBBNAG010000002">
    <property type="protein sequence ID" value="KAK9157313.1"/>
    <property type="molecule type" value="Genomic_DNA"/>
</dbReference>
<dbReference type="GO" id="GO:0005737">
    <property type="term" value="C:cytoplasm"/>
    <property type="evidence" value="ECO:0007669"/>
    <property type="project" value="TreeGrafter"/>
</dbReference>
<reference evidence="14 15" key="1">
    <citation type="submission" date="2024-01" db="EMBL/GenBank/DDBJ databases">
        <title>Genome assemblies of Stephania.</title>
        <authorList>
            <person name="Yang L."/>
        </authorList>
    </citation>
    <scope>NUCLEOTIDE SEQUENCE [LARGE SCALE GENOMIC DNA]</scope>
    <source>
        <strain evidence="14">JXDWG</strain>
        <tissue evidence="14">Leaf</tissue>
    </source>
</reference>
<keyword evidence="6" id="KW-0812">Transmembrane</keyword>
<dbReference type="PANTHER" id="PTHR31741">
    <property type="entry name" value="OS02G0726500 PROTEIN-RELATED"/>
    <property type="match status" value="1"/>
</dbReference>
<dbReference type="AlphaFoldDB" id="A0AAP0PUW6"/>
<evidence type="ECO:0000256" key="13">
    <source>
        <dbReference type="ARBA" id="ARBA00030350"/>
    </source>
</evidence>
<evidence type="ECO:0000256" key="5">
    <source>
        <dbReference type="ARBA" id="ARBA00022679"/>
    </source>
</evidence>